<dbReference type="OrthoDB" id="7871110at2"/>
<dbReference type="EMBL" id="LAXI01000001">
    <property type="protein sequence ID" value="KRS19378.1"/>
    <property type="molecule type" value="Genomic_DNA"/>
</dbReference>
<dbReference type="AlphaFoldDB" id="A0A0T5PDR1"/>
<name>A0A0T5PDR1_9RHOB</name>
<protein>
    <submittedName>
        <fullName evidence="3">LptC-like lipopolysaccharide-assembly</fullName>
    </submittedName>
</protein>
<gene>
    <name evidence="3" type="ORF">RIdsm_05162</name>
    <name evidence="2" type="ORF">XM52_00550</name>
</gene>
<dbReference type="NCBIfam" id="TIGR04409">
    <property type="entry name" value="LptC_YrbK"/>
    <property type="match status" value="1"/>
</dbReference>
<organism evidence="2 4">
    <name type="scientific">Roseovarius indicus</name>
    <dbReference type="NCBI Taxonomy" id="540747"/>
    <lineage>
        <taxon>Bacteria</taxon>
        <taxon>Pseudomonadati</taxon>
        <taxon>Pseudomonadota</taxon>
        <taxon>Alphaproteobacteria</taxon>
        <taxon>Rhodobacterales</taxon>
        <taxon>Roseobacteraceae</taxon>
        <taxon>Roseovarius</taxon>
    </lineage>
</organism>
<feature type="transmembrane region" description="Helical" evidence="1">
    <location>
        <begin position="12"/>
        <end position="33"/>
    </location>
</feature>
<dbReference type="GO" id="GO:0005886">
    <property type="term" value="C:plasma membrane"/>
    <property type="evidence" value="ECO:0007669"/>
    <property type="project" value="InterPro"/>
</dbReference>
<proteinExistence type="predicted"/>
<sequence length="204" mass="22092">MARRDNLHSRVVAWMKIILPLAALGILSTLFLISNTFDPNEALPMVDIDLQQRAQDQGATNATFAGVTQAGHQVTVQTVRSRPSPEDSRLFLAEDVTAAFLLNSGNSVNITSDRGEMNQHRNSASLSGNVHIDTSTGYVLTTELLTANFDELYAESPGPVEGTAPAGDLTAGRMVLRNNAETDQAHLLFTNGVKLIYQPQISEE</sequence>
<keyword evidence="1" id="KW-0812">Transmembrane</keyword>
<dbReference type="GO" id="GO:0015221">
    <property type="term" value="F:lipopolysaccharide transmembrane transporter activity"/>
    <property type="evidence" value="ECO:0007669"/>
    <property type="project" value="InterPro"/>
</dbReference>
<dbReference type="Pfam" id="PF06835">
    <property type="entry name" value="LptC"/>
    <property type="match status" value="1"/>
</dbReference>
<accession>A0A0T5PDR1</accession>
<dbReference type="EMBL" id="CP031598">
    <property type="protein sequence ID" value="QEW29318.1"/>
    <property type="molecule type" value="Genomic_DNA"/>
</dbReference>
<reference evidence="2 4" key="1">
    <citation type="submission" date="2015-04" db="EMBL/GenBank/DDBJ databases">
        <title>The draft genome sequence of Roseovarius indicus B108T.</title>
        <authorList>
            <person name="Li G."/>
            <person name="Lai Q."/>
            <person name="Shao Z."/>
            <person name="Yan P."/>
        </authorList>
    </citation>
    <scope>NUCLEOTIDE SEQUENCE [LARGE SCALE GENOMIC DNA]</scope>
    <source>
        <strain evidence="2 4">B108</strain>
    </source>
</reference>
<keyword evidence="1" id="KW-1133">Transmembrane helix</keyword>
<keyword evidence="4" id="KW-1185">Reference proteome</keyword>
<evidence type="ECO:0000256" key="1">
    <source>
        <dbReference type="SAM" id="Phobius"/>
    </source>
</evidence>
<dbReference type="PATRIC" id="fig|540747.5.peg.111"/>
<dbReference type="KEGG" id="rid:RIdsm_05162"/>
<dbReference type="Gene3D" id="2.60.450.10">
    <property type="entry name" value="Lipopolysaccharide (LPS) transport protein A like domain"/>
    <property type="match status" value="1"/>
</dbReference>
<dbReference type="InterPro" id="IPR026265">
    <property type="entry name" value="LptC"/>
</dbReference>
<evidence type="ECO:0000313" key="3">
    <source>
        <dbReference type="EMBL" id="QEW29318.1"/>
    </source>
</evidence>
<evidence type="ECO:0000313" key="2">
    <source>
        <dbReference type="EMBL" id="KRS19378.1"/>
    </source>
</evidence>
<evidence type="ECO:0000313" key="5">
    <source>
        <dbReference type="Proteomes" id="UP000325785"/>
    </source>
</evidence>
<keyword evidence="1" id="KW-0472">Membrane</keyword>
<reference evidence="3 5" key="2">
    <citation type="submission" date="2018-08" db="EMBL/GenBank/DDBJ databases">
        <title>Genetic Globetrotter - A new plasmid hitch-hiking vast phylogenetic and geographic distances.</title>
        <authorList>
            <person name="Vollmers J."/>
            <person name="Petersen J."/>
        </authorList>
    </citation>
    <scope>NUCLEOTIDE SEQUENCE [LARGE SCALE GENOMIC DNA]</scope>
    <source>
        <strain evidence="3 5">DSM 26383</strain>
    </source>
</reference>
<dbReference type="STRING" id="540747.SAMN04488031_102339"/>
<dbReference type="Proteomes" id="UP000051401">
    <property type="component" value="Unassembled WGS sequence"/>
</dbReference>
<dbReference type="Proteomes" id="UP000325785">
    <property type="component" value="Chromosome"/>
</dbReference>
<dbReference type="InterPro" id="IPR010664">
    <property type="entry name" value="LipoPS_assembly_LptC-rel"/>
</dbReference>
<evidence type="ECO:0000313" key="4">
    <source>
        <dbReference type="Proteomes" id="UP000051401"/>
    </source>
</evidence>